<dbReference type="RefSeq" id="WP_119812847.1">
    <property type="nucleotide sequence ID" value="NZ_QYUP01000169.1"/>
</dbReference>
<evidence type="ECO:0000313" key="2">
    <source>
        <dbReference type="Proteomes" id="UP000284006"/>
    </source>
</evidence>
<dbReference type="Proteomes" id="UP000284006">
    <property type="component" value="Unassembled WGS sequence"/>
</dbReference>
<dbReference type="SUPFAM" id="SSF89796">
    <property type="entry name" value="CoA-transferase family III (CaiB/BaiF)"/>
    <property type="match status" value="1"/>
</dbReference>
<dbReference type="AlphaFoldDB" id="A0A418XAX0"/>
<sequence length="375" mass="39972">MTRTHSGPLAGLRILEIAGIGPGPFCGMLLADMGADVVVVDRLQAGAEDLDIGKHAIQNRGKRSIAVDLKTAEGVETVLKLVESCDALLEGMRPGVMERLGLGPDVCLARNPKLVFGRMTGWGQTGPLSHAAGHDLNYIGLSGALWWSGQPGEAPMPPPSLVGDIGGGAMYLAVGVLAGVMSARATGKGQVVDAAIVDGSAHMMNLMLGLKSAGELPNERGRGILDGPHWYRSYRCADGNFITVGSLEPRFYRILLDKLGLADDPGYANQHDVNAWPRLHERFSVLFSTRTRDEWCALLEGSDACFAPVLNPDEAAAHPHMVARDVYSTIDGVLQANPAPRFSSTPLAQPGPIPRRGQDARAVLDDWLNDCSCRD</sequence>
<organism evidence="1 2">
    <name type="scientific">Massilia cavernae</name>
    <dbReference type="NCBI Taxonomy" id="2320864"/>
    <lineage>
        <taxon>Bacteria</taxon>
        <taxon>Pseudomonadati</taxon>
        <taxon>Pseudomonadota</taxon>
        <taxon>Betaproteobacteria</taxon>
        <taxon>Burkholderiales</taxon>
        <taxon>Oxalobacteraceae</taxon>
        <taxon>Telluria group</taxon>
        <taxon>Massilia</taxon>
    </lineage>
</organism>
<dbReference type="InterPro" id="IPR023606">
    <property type="entry name" value="CoA-Trfase_III_dom_1_sf"/>
</dbReference>
<dbReference type="Gene3D" id="3.40.50.10540">
    <property type="entry name" value="Crotonobetainyl-coa:carnitine coa-transferase, domain 1"/>
    <property type="match status" value="1"/>
</dbReference>
<dbReference type="InterPro" id="IPR003673">
    <property type="entry name" value="CoA-Trfase_fam_III"/>
</dbReference>
<protein>
    <submittedName>
        <fullName evidence="1">CoA transferase</fullName>
    </submittedName>
</protein>
<dbReference type="InterPro" id="IPR050509">
    <property type="entry name" value="CoA-transferase_III"/>
</dbReference>
<proteinExistence type="predicted"/>
<dbReference type="GO" id="GO:0016740">
    <property type="term" value="F:transferase activity"/>
    <property type="evidence" value="ECO:0007669"/>
    <property type="project" value="UniProtKB-KW"/>
</dbReference>
<name>A0A418XAX0_9BURK</name>
<keyword evidence="2" id="KW-1185">Reference proteome</keyword>
<dbReference type="InterPro" id="IPR044855">
    <property type="entry name" value="CoA-Trfase_III_dom3_sf"/>
</dbReference>
<accession>A0A418XAX0</accession>
<dbReference type="OrthoDB" id="8523055at2"/>
<dbReference type="PANTHER" id="PTHR48228:SF5">
    <property type="entry name" value="ALPHA-METHYLACYL-COA RACEMASE"/>
    <property type="match status" value="1"/>
</dbReference>
<dbReference type="EMBL" id="QYUP01000169">
    <property type="protein sequence ID" value="RJG09518.1"/>
    <property type="molecule type" value="Genomic_DNA"/>
</dbReference>
<comment type="caution">
    <text evidence="1">The sequence shown here is derived from an EMBL/GenBank/DDBJ whole genome shotgun (WGS) entry which is preliminary data.</text>
</comment>
<dbReference type="Gene3D" id="3.30.1540.10">
    <property type="entry name" value="formyl-coa transferase, domain 3"/>
    <property type="match status" value="1"/>
</dbReference>
<keyword evidence="1" id="KW-0808">Transferase</keyword>
<evidence type="ECO:0000313" key="1">
    <source>
        <dbReference type="EMBL" id="RJG09518.1"/>
    </source>
</evidence>
<reference evidence="1 2" key="1">
    <citation type="submission" date="2018-09" db="EMBL/GenBank/DDBJ databases">
        <authorList>
            <person name="Zhu H."/>
        </authorList>
    </citation>
    <scope>NUCLEOTIDE SEQUENCE [LARGE SCALE GENOMIC DNA]</scope>
    <source>
        <strain evidence="1 2">K1S02-61</strain>
    </source>
</reference>
<dbReference type="Pfam" id="PF02515">
    <property type="entry name" value="CoA_transf_3"/>
    <property type="match status" value="1"/>
</dbReference>
<dbReference type="PANTHER" id="PTHR48228">
    <property type="entry name" value="SUCCINYL-COA--D-CITRAMALATE COA-TRANSFERASE"/>
    <property type="match status" value="1"/>
</dbReference>
<gene>
    <name evidence="1" type="ORF">D3872_22315</name>
</gene>